<feature type="transmembrane region" description="Helical" evidence="1">
    <location>
        <begin position="12"/>
        <end position="37"/>
    </location>
</feature>
<dbReference type="AlphaFoldDB" id="A3HW16"/>
<gene>
    <name evidence="2" type="ORF">ALPR1_03815</name>
</gene>
<dbReference type="RefSeq" id="WP_008198486.1">
    <property type="nucleotide sequence ID" value="NZ_CM001023.1"/>
</dbReference>
<name>A3HW16_9BACT</name>
<organism evidence="2 3">
    <name type="scientific">Algoriphagus machipongonensis</name>
    <dbReference type="NCBI Taxonomy" id="388413"/>
    <lineage>
        <taxon>Bacteria</taxon>
        <taxon>Pseudomonadati</taxon>
        <taxon>Bacteroidota</taxon>
        <taxon>Cytophagia</taxon>
        <taxon>Cytophagales</taxon>
        <taxon>Cyclobacteriaceae</taxon>
        <taxon>Algoriphagus</taxon>
    </lineage>
</organism>
<dbReference type="EMBL" id="AAXU02000001">
    <property type="protein sequence ID" value="EAZ82338.1"/>
    <property type="molecule type" value="Genomic_DNA"/>
</dbReference>
<reference evidence="2 3" key="1">
    <citation type="journal article" date="2011" name="J. Bacteriol.">
        <title>Complete genome sequence of Algoriphagus sp. PR1, bacterial prey of a colony-forming choanoflagellate.</title>
        <authorList>
            <person name="Alegado R.A."/>
            <person name="Ferriera S."/>
            <person name="Nusbaum C."/>
            <person name="Young S.K."/>
            <person name="Zeng Q."/>
            <person name="Imamovic A."/>
            <person name="Fairclough S.R."/>
            <person name="King N."/>
        </authorList>
    </citation>
    <scope>NUCLEOTIDE SEQUENCE [LARGE SCALE GENOMIC DNA]</scope>
    <source>
        <strain evidence="2 3">PR1</strain>
    </source>
</reference>
<keyword evidence="1" id="KW-0472">Membrane</keyword>
<dbReference type="STRING" id="388413.ALPR1_03815"/>
<keyword evidence="3" id="KW-1185">Reference proteome</keyword>
<proteinExistence type="predicted"/>
<sequence>MNTFSTIDPAKNLAAVSIRIFQGFCVLLFCLSIYLGYLTYLDLFPDWHIVHELSDGEIYWSGSTTFWQTMFFAIPALISTIAFFLLAYLGKVIRKE</sequence>
<dbReference type="OrthoDB" id="827050at2"/>
<keyword evidence="1" id="KW-0812">Transmembrane</keyword>
<protein>
    <submittedName>
        <fullName evidence="2">Uncharacterized protein</fullName>
    </submittedName>
</protein>
<evidence type="ECO:0000313" key="2">
    <source>
        <dbReference type="EMBL" id="EAZ82338.1"/>
    </source>
</evidence>
<feature type="transmembrane region" description="Helical" evidence="1">
    <location>
        <begin position="66"/>
        <end position="89"/>
    </location>
</feature>
<dbReference type="HOGENOM" id="CLU_2353646_0_0_10"/>
<evidence type="ECO:0000256" key="1">
    <source>
        <dbReference type="SAM" id="Phobius"/>
    </source>
</evidence>
<keyword evidence="1" id="KW-1133">Transmembrane helix</keyword>
<comment type="caution">
    <text evidence="2">The sequence shown here is derived from an EMBL/GenBank/DDBJ whole genome shotgun (WGS) entry which is preliminary data.</text>
</comment>
<accession>A3HW16</accession>
<dbReference type="Proteomes" id="UP000003919">
    <property type="component" value="Unassembled WGS sequence"/>
</dbReference>
<evidence type="ECO:0000313" key="3">
    <source>
        <dbReference type="Proteomes" id="UP000003919"/>
    </source>
</evidence>